<dbReference type="PANTHER" id="PTHR45784">
    <property type="entry name" value="C-TYPE LECTIN DOMAIN FAMILY 20 MEMBER A-RELATED"/>
    <property type="match status" value="1"/>
</dbReference>
<organism evidence="2 3">
    <name type="scientific">Periophthalmus magnuspinnatus</name>
    <dbReference type="NCBI Taxonomy" id="409849"/>
    <lineage>
        <taxon>Eukaryota</taxon>
        <taxon>Metazoa</taxon>
        <taxon>Chordata</taxon>
        <taxon>Craniata</taxon>
        <taxon>Vertebrata</taxon>
        <taxon>Euteleostomi</taxon>
        <taxon>Actinopterygii</taxon>
        <taxon>Neopterygii</taxon>
        <taxon>Teleostei</taxon>
        <taxon>Neoteleostei</taxon>
        <taxon>Acanthomorphata</taxon>
        <taxon>Gobiaria</taxon>
        <taxon>Gobiiformes</taxon>
        <taxon>Gobioidei</taxon>
        <taxon>Gobiidae</taxon>
        <taxon>Oxudercinae</taxon>
        <taxon>Periophthalmus</taxon>
    </lineage>
</organism>
<dbReference type="InterPro" id="IPR016187">
    <property type="entry name" value="CTDL_fold"/>
</dbReference>
<reference evidence="2" key="2">
    <citation type="submission" date="2025-09" db="UniProtKB">
        <authorList>
            <consortium name="Ensembl"/>
        </authorList>
    </citation>
    <scope>IDENTIFICATION</scope>
</reference>
<sequence>GTEDWIILVQCRYYEYHYINLEKTWTDAQKYCRGYYTDLATIESAEDANRITLLVNWAWIGLTDDPASWRRVLTVDSNSWKWSATETTSPGGYQNFANLEPNNYNAAEWCVFVDGQSGWKDYYCSNKLHFFLLPFTG</sequence>
<dbReference type="SMART" id="SM00034">
    <property type="entry name" value="CLECT"/>
    <property type="match status" value="1"/>
</dbReference>
<dbReference type="CDD" id="cd00037">
    <property type="entry name" value="CLECT"/>
    <property type="match status" value="1"/>
</dbReference>
<dbReference type="PROSITE" id="PS50041">
    <property type="entry name" value="C_TYPE_LECTIN_2"/>
    <property type="match status" value="1"/>
</dbReference>
<dbReference type="Gene3D" id="3.10.100.10">
    <property type="entry name" value="Mannose-Binding Protein A, subunit A"/>
    <property type="match status" value="1"/>
</dbReference>
<reference evidence="2" key="1">
    <citation type="submission" date="2025-08" db="UniProtKB">
        <authorList>
            <consortium name="Ensembl"/>
        </authorList>
    </citation>
    <scope>IDENTIFICATION</scope>
</reference>
<dbReference type="InterPro" id="IPR016186">
    <property type="entry name" value="C-type_lectin-like/link_sf"/>
</dbReference>
<dbReference type="Proteomes" id="UP000261520">
    <property type="component" value="Unplaced"/>
</dbReference>
<keyword evidence="3" id="KW-1185">Reference proteome</keyword>
<dbReference type="InterPro" id="IPR001304">
    <property type="entry name" value="C-type_lectin-like"/>
</dbReference>
<accession>A0A3B4A387</accession>
<dbReference type="Ensembl" id="ENSPMGT00000011850.1">
    <property type="protein sequence ID" value="ENSPMGP00000011114.1"/>
    <property type="gene ID" value="ENSPMGG00000009209.1"/>
</dbReference>
<dbReference type="Pfam" id="PF00059">
    <property type="entry name" value="Lectin_C"/>
    <property type="match status" value="1"/>
</dbReference>
<dbReference type="SUPFAM" id="SSF56436">
    <property type="entry name" value="C-type lectin-like"/>
    <property type="match status" value="1"/>
</dbReference>
<evidence type="ECO:0000259" key="1">
    <source>
        <dbReference type="PROSITE" id="PS50041"/>
    </source>
</evidence>
<proteinExistence type="predicted"/>
<evidence type="ECO:0000313" key="3">
    <source>
        <dbReference type="Proteomes" id="UP000261520"/>
    </source>
</evidence>
<name>A0A3B4A387_9GOBI</name>
<dbReference type="AlphaFoldDB" id="A0A3B4A387"/>
<dbReference type="PANTHER" id="PTHR45784:SF3">
    <property type="entry name" value="C-TYPE LECTIN DOMAIN FAMILY 4 MEMBER K-LIKE-RELATED"/>
    <property type="match status" value="1"/>
</dbReference>
<evidence type="ECO:0000313" key="2">
    <source>
        <dbReference type="Ensembl" id="ENSPMGP00000011114.1"/>
    </source>
</evidence>
<protein>
    <recommendedName>
        <fullName evidence="1">C-type lectin domain-containing protein</fullName>
    </recommendedName>
</protein>
<feature type="domain" description="C-type lectin" evidence="1">
    <location>
        <begin position="16"/>
        <end position="130"/>
    </location>
</feature>